<accession>A0AAW2FLX8</accession>
<dbReference type="GO" id="GO:0071897">
    <property type="term" value="P:DNA biosynthetic process"/>
    <property type="evidence" value="ECO:0007669"/>
    <property type="project" value="UniProtKB-ARBA"/>
</dbReference>
<organism evidence="3 4">
    <name type="scientific">Cardiocondyla obscurior</name>
    <dbReference type="NCBI Taxonomy" id="286306"/>
    <lineage>
        <taxon>Eukaryota</taxon>
        <taxon>Metazoa</taxon>
        <taxon>Ecdysozoa</taxon>
        <taxon>Arthropoda</taxon>
        <taxon>Hexapoda</taxon>
        <taxon>Insecta</taxon>
        <taxon>Pterygota</taxon>
        <taxon>Neoptera</taxon>
        <taxon>Endopterygota</taxon>
        <taxon>Hymenoptera</taxon>
        <taxon>Apocrita</taxon>
        <taxon>Aculeata</taxon>
        <taxon>Formicoidea</taxon>
        <taxon>Formicidae</taxon>
        <taxon>Myrmicinae</taxon>
        <taxon>Cardiocondyla</taxon>
    </lineage>
</organism>
<comment type="caution">
    <text evidence="3">The sequence shown here is derived from an EMBL/GenBank/DDBJ whole genome shotgun (WGS) entry which is preliminary data.</text>
</comment>
<feature type="domain" description="Reverse transcriptase Ty1/copia-type" evidence="2">
    <location>
        <begin position="11"/>
        <end position="256"/>
    </location>
</feature>
<dbReference type="PANTHER" id="PTHR11439">
    <property type="entry name" value="GAG-POL-RELATED RETROTRANSPOSON"/>
    <property type="match status" value="1"/>
</dbReference>
<dbReference type="AlphaFoldDB" id="A0AAW2FLX8"/>
<proteinExistence type="predicted"/>
<keyword evidence="4" id="KW-1185">Reference proteome</keyword>
<feature type="region of interest" description="Disordered" evidence="1">
    <location>
        <begin position="254"/>
        <end position="277"/>
    </location>
</feature>
<reference evidence="3 4" key="1">
    <citation type="submission" date="2023-03" db="EMBL/GenBank/DDBJ databases">
        <title>High recombination rates correlate with genetic variation in Cardiocondyla obscurior ants.</title>
        <authorList>
            <person name="Errbii M."/>
        </authorList>
    </citation>
    <scope>NUCLEOTIDE SEQUENCE [LARGE SCALE GENOMIC DNA]</scope>
    <source>
        <strain evidence="3">Alpha-2009</strain>
        <tissue evidence="3">Whole body</tissue>
    </source>
</reference>
<dbReference type="SUPFAM" id="SSF56672">
    <property type="entry name" value="DNA/RNA polymerases"/>
    <property type="match status" value="1"/>
</dbReference>
<evidence type="ECO:0000256" key="1">
    <source>
        <dbReference type="SAM" id="MobiDB-lite"/>
    </source>
</evidence>
<protein>
    <recommendedName>
        <fullName evidence="2">Reverse transcriptase Ty1/copia-type domain-containing protein</fullName>
    </recommendedName>
</protein>
<dbReference type="EMBL" id="JADYXP020000009">
    <property type="protein sequence ID" value="KAL0116417.1"/>
    <property type="molecule type" value="Genomic_DNA"/>
</dbReference>
<evidence type="ECO:0000259" key="2">
    <source>
        <dbReference type="Pfam" id="PF07727"/>
    </source>
</evidence>
<evidence type="ECO:0000313" key="4">
    <source>
        <dbReference type="Proteomes" id="UP001430953"/>
    </source>
</evidence>
<name>A0AAW2FLX8_9HYME</name>
<dbReference type="Pfam" id="PF07727">
    <property type="entry name" value="RVT_2"/>
    <property type="match status" value="1"/>
</dbReference>
<evidence type="ECO:0000313" key="3">
    <source>
        <dbReference type="EMBL" id="KAL0116417.1"/>
    </source>
</evidence>
<dbReference type="InterPro" id="IPR013103">
    <property type="entry name" value="RVT_2"/>
</dbReference>
<gene>
    <name evidence="3" type="ORF">PUN28_009804</name>
</gene>
<dbReference type="PANTHER" id="PTHR11439:SF483">
    <property type="entry name" value="PEPTIDE SYNTHASE GLIP-LIKE, PUTATIVE (AFU_ORTHOLOGUE AFUA_3G12920)-RELATED"/>
    <property type="match status" value="1"/>
</dbReference>
<dbReference type="InterPro" id="IPR043502">
    <property type="entry name" value="DNA/RNA_pol_sf"/>
</dbReference>
<sequence length="336" mass="38944">MKKKYNTLQENKTWTLVPRPADKKILTNRWVFKTKVVQDSEIKKYKARLVARGNTQEWGVDYEEVFAPVARYETIRTLLAASVNEEMYVHQMDVISAYVQGELNDEIYMEQPEMFVKHGHEEKVCKLLKPLYGLKQSGREWYKKLDNYITKIGGKRTQADPCVYVIGENEKRVIIIIYVDDLILASKRMDKLKGVKSKMKAMFKMVDLGQINNVLGISVQREGTTGRIYLSQKKYIEDLIEKFDMKQAKEASTPIEPNLKITKEASPSTEEERQEMKNRPYRELIGGLIYLANATRPDISFAAATLSRFCTDPGRDHWLIAKRVLRYLKATSHYGI</sequence>
<dbReference type="Proteomes" id="UP001430953">
    <property type="component" value="Unassembled WGS sequence"/>
</dbReference>